<feature type="region of interest" description="Disordered" evidence="1">
    <location>
        <begin position="487"/>
        <end position="525"/>
    </location>
</feature>
<feature type="region of interest" description="Disordered" evidence="1">
    <location>
        <begin position="304"/>
        <end position="359"/>
    </location>
</feature>
<reference evidence="3" key="1">
    <citation type="submission" date="2014-12" db="EMBL/GenBank/DDBJ databases">
        <title>Insight into the proteome of Arion vulgaris.</title>
        <authorList>
            <person name="Aradska J."/>
            <person name="Bulat T."/>
            <person name="Smidak R."/>
            <person name="Sarate P."/>
            <person name="Gangsoo J."/>
            <person name="Sialana F."/>
            <person name="Bilban M."/>
            <person name="Lubec G."/>
        </authorList>
    </citation>
    <scope>NUCLEOTIDE SEQUENCE</scope>
    <source>
        <tissue evidence="3">Skin</tissue>
    </source>
</reference>
<dbReference type="GO" id="GO:0005737">
    <property type="term" value="C:cytoplasm"/>
    <property type="evidence" value="ECO:0007669"/>
    <property type="project" value="TreeGrafter"/>
</dbReference>
<dbReference type="Pfam" id="PF03909">
    <property type="entry name" value="BSD"/>
    <property type="match status" value="1"/>
</dbReference>
<dbReference type="AlphaFoldDB" id="A0A0B6ZUS9"/>
<dbReference type="SUPFAM" id="SSF140383">
    <property type="entry name" value="BSD domain-like"/>
    <property type="match status" value="1"/>
</dbReference>
<dbReference type="InterPro" id="IPR005607">
    <property type="entry name" value="BSD_dom"/>
</dbReference>
<gene>
    <name evidence="3" type="primary">ORF78586</name>
</gene>
<dbReference type="InterPro" id="IPR035925">
    <property type="entry name" value="BSD_dom_sf"/>
</dbReference>
<dbReference type="InterPro" id="IPR051494">
    <property type="entry name" value="BSD_domain-containing"/>
</dbReference>
<organism evidence="3">
    <name type="scientific">Arion vulgaris</name>
    <dbReference type="NCBI Taxonomy" id="1028688"/>
    <lineage>
        <taxon>Eukaryota</taxon>
        <taxon>Metazoa</taxon>
        <taxon>Spiralia</taxon>
        <taxon>Lophotrochozoa</taxon>
        <taxon>Mollusca</taxon>
        <taxon>Gastropoda</taxon>
        <taxon>Heterobranchia</taxon>
        <taxon>Euthyneura</taxon>
        <taxon>Panpulmonata</taxon>
        <taxon>Eupulmonata</taxon>
        <taxon>Stylommatophora</taxon>
        <taxon>Helicina</taxon>
        <taxon>Arionoidea</taxon>
        <taxon>Arionidae</taxon>
        <taxon>Arion</taxon>
    </lineage>
</organism>
<evidence type="ECO:0000259" key="2">
    <source>
        <dbReference type="PROSITE" id="PS50858"/>
    </source>
</evidence>
<dbReference type="PANTHER" id="PTHR16019:SF5">
    <property type="entry name" value="BSD DOMAIN-CONTAINING PROTEIN 1"/>
    <property type="match status" value="1"/>
</dbReference>
<feature type="region of interest" description="Disordered" evidence="1">
    <location>
        <begin position="201"/>
        <end position="276"/>
    </location>
</feature>
<name>A0A0B6ZUS9_9EUPU</name>
<accession>A0A0B6ZUS9</accession>
<feature type="compositionally biased region" description="Polar residues" evidence="1">
    <location>
        <begin position="331"/>
        <end position="341"/>
    </location>
</feature>
<feature type="compositionally biased region" description="Acidic residues" evidence="1">
    <location>
        <begin position="211"/>
        <end position="227"/>
    </location>
</feature>
<protein>
    <recommendedName>
        <fullName evidence="2">BSD domain-containing protein</fullName>
    </recommendedName>
</protein>
<feature type="non-terminal residue" evidence="3">
    <location>
        <position position="1"/>
    </location>
</feature>
<dbReference type="EMBL" id="HACG01024625">
    <property type="protein sequence ID" value="CEK71490.1"/>
    <property type="molecule type" value="Transcribed_RNA"/>
</dbReference>
<feature type="compositionally biased region" description="Basic and acidic residues" evidence="1">
    <location>
        <begin position="254"/>
        <end position="275"/>
    </location>
</feature>
<sequence>EGERPQNDSWESWIGGWVQTAKEKSSSALEMVKKDLAEFTCTIQKDTERAVEITKESLNKENTTHATNRVKAGLTSFLDNISRVLVIPPDDDYVPVKVASDGSGLYDRGKARLHAIQLDASTYMDPPDGSPEQYSMWLESFNMDEHKGEISELLVSKVEVRALYTKLVPSEVSHAEFWQRYIYRVHQLHCDEARKQALMKRADQAKGDSFSWDDDDDWSGGEDDEDNHSDWEKMPRPSQLQAAEVPPVPSQQSEKQHGDSSIKSDGERTVVDVNKDTPAFTATVEVDSSETEMKEQIKENTIEKALETGVSSVFAESSEHSQDEKAEPENNIPTGFSSKSEALQDIQDDSEDLHSHSGLQMPSADLWSLHIPNDSASASHLDQDTDYIEAVVQETDFPIDVHPQVNKLNDTLIGFESCAAVEDVSFATCDKSGVAIADGASGAAETDVDPTILNQVLQIPPDASAASLFLSDSPQLVQISDKDMSFHDTSAEQEVSNTSEQPSEITPVHESKAENQQESPPVPVNPAVSVEEVVPDADNVTLICDVAADTSVPTEAADVTSDHVNIPQQTLVTSTQESDAVPDDLQVSPQTETLTPVKLSDASDGKEIKEMGMRLKGDMVVVGDRDSPLSSESTDTKAVKNKIGLEEDWEQDFDIEVTEDDLKTAENIAKQLGENLNAGDDDWENWE</sequence>
<dbReference type="SMART" id="SM00751">
    <property type="entry name" value="BSD"/>
    <property type="match status" value="1"/>
</dbReference>
<proteinExistence type="predicted"/>
<dbReference type="PROSITE" id="PS50858">
    <property type="entry name" value="BSD"/>
    <property type="match status" value="1"/>
</dbReference>
<dbReference type="Gene3D" id="1.10.3970.10">
    <property type="entry name" value="BSD domain"/>
    <property type="match status" value="1"/>
</dbReference>
<feature type="domain" description="BSD" evidence="2">
    <location>
        <begin position="137"/>
        <end position="189"/>
    </location>
</feature>
<evidence type="ECO:0000313" key="3">
    <source>
        <dbReference type="EMBL" id="CEK71490.1"/>
    </source>
</evidence>
<feature type="compositionally biased region" description="Basic and acidic residues" evidence="1">
    <location>
        <begin position="317"/>
        <end position="328"/>
    </location>
</feature>
<feature type="compositionally biased region" description="Polar residues" evidence="1">
    <location>
        <begin position="492"/>
        <end position="504"/>
    </location>
</feature>
<evidence type="ECO:0000256" key="1">
    <source>
        <dbReference type="SAM" id="MobiDB-lite"/>
    </source>
</evidence>
<dbReference type="PANTHER" id="PTHR16019">
    <property type="entry name" value="SYNAPSE-ASSOCIATED PROTEIN"/>
    <property type="match status" value="1"/>
</dbReference>